<feature type="compositionally biased region" description="Acidic residues" evidence="1">
    <location>
        <begin position="93"/>
        <end position="110"/>
    </location>
</feature>
<reference evidence="2 3" key="1">
    <citation type="journal article" date="2022" name="Nat. Genet.">
        <title>Improved pea reference genome and pan-genome highlight genomic features and evolutionary characteristics.</title>
        <authorList>
            <person name="Yang T."/>
            <person name="Liu R."/>
            <person name="Luo Y."/>
            <person name="Hu S."/>
            <person name="Wang D."/>
            <person name="Wang C."/>
            <person name="Pandey M.K."/>
            <person name="Ge S."/>
            <person name="Xu Q."/>
            <person name="Li N."/>
            <person name="Li G."/>
            <person name="Huang Y."/>
            <person name="Saxena R.K."/>
            <person name="Ji Y."/>
            <person name="Li M."/>
            <person name="Yan X."/>
            <person name="He Y."/>
            <person name="Liu Y."/>
            <person name="Wang X."/>
            <person name="Xiang C."/>
            <person name="Varshney R.K."/>
            <person name="Ding H."/>
            <person name="Gao S."/>
            <person name="Zong X."/>
        </authorList>
    </citation>
    <scope>NUCLEOTIDE SEQUENCE [LARGE SCALE GENOMIC DNA]</scope>
    <source>
        <strain evidence="2 3">cv. Zhongwan 6</strain>
    </source>
</reference>
<gene>
    <name evidence="2" type="ORF">KIW84_051710</name>
</gene>
<proteinExistence type="predicted"/>
<keyword evidence="3" id="KW-1185">Reference proteome</keyword>
<name>A0A9D4WMU1_PEA</name>
<feature type="region of interest" description="Disordered" evidence="1">
    <location>
        <begin position="250"/>
        <end position="285"/>
    </location>
</feature>
<feature type="region of interest" description="Disordered" evidence="1">
    <location>
        <begin position="93"/>
        <end position="114"/>
    </location>
</feature>
<protein>
    <submittedName>
        <fullName evidence="2">Uncharacterized protein</fullName>
    </submittedName>
</protein>
<evidence type="ECO:0000313" key="2">
    <source>
        <dbReference type="EMBL" id="KAI5404655.1"/>
    </source>
</evidence>
<feature type="compositionally biased region" description="Basic and acidic residues" evidence="1">
    <location>
        <begin position="266"/>
        <end position="285"/>
    </location>
</feature>
<organism evidence="2 3">
    <name type="scientific">Pisum sativum</name>
    <name type="common">Garden pea</name>
    <name type="synonym">Lathyrus oleraceus</name>
    <dbReference type="NCBI Taxonomy" id="3888"/>
    <lineage>
        <taxon>Eukaryota</taxon>
        <taxon>Viridiplantae</taxon>
        <taxon>Streptophyta</taxon>
        <taxon>Embryophyta</taxon>
        <taxon>Tracheophyta</taxon>
        <taxon>Spermatophyta</taxon>
        <taxon>Magnoliopsida</taxon>
        <taxon>eudicotyledons</taxon>
        <taxon>Gunneridae</taxon>
        <taxon>Pentapetalae</taxon>
        <taxon>rosids</taxon>
        <taxon>fabids</taxon>
        <taxon>Fabales</taxon>
        <taxon>Fabaceae</taxon>
        <taxon>Papilionoideae</taxon>
        <taxon>50 kb inversion clade</taxon>
        <taxon>NPAAA clade</taxon>
        <taxon>Hologalegina</taxon>
        <taxon>IRL clade</taxon>
        <taxon>Fabeae</taxon>
        <taxon>Lathyrus</taxon>
    </lineage>
</organism>
<evidence type="ECO:0000256" key="1">
    <source>
        <dbReference type="SAM" id="MobiDB-lite"/>
    </source>
</evidence>
<dbReference type="EMBL" id="JAMSHJ010000005">
    <property type="protein sequence ID" value="KAI5404655.1"/>
    <property type="molecule type" value="Genomic_DNA"/>
</dbReference>
<comment type="caution">
    <text evidence="2">The sequence shown here is derived from an EMBL/GenBank/DDBJ whole genome shotgun (WGS) entry which is preliminary data.</text>
</comment>
<evidence type="ECO:0000313" key="3">
    <source>
        <dbReference type="Proteomes" id="UP001058974"/>
    </source>
</evidence>
<accession>A0A9D4WMU1</accession>
<dbReference type="AlphaFoldDB" id="A0A9D4WMU1"/>
<dbReference type="Gramene" id="Psat05G0171000-T1">
    <property type="protein sequence ID" value="KAI5404655.1"/>
    <property type="gene ID" value="KIW84_051710"/>
</dbReference>
<sequence>MEIDDDFFQISKDVDAYDFAAYACASNVDGDIFVEHDVDDMEGLDDDVVEGLYDSEDDRAITLVDGFDVTVPINQGKIVAILIAKPNKKTEDDEYYSDELDGSDSDESGDEERPSISVARAWWEKLIAKKIIEGDADKQYANLWRYVVELTRVNPGNIVNINVERSLSSIQPREVCTLYGFSVSPINGQEMWPVVQLDELLPPIYKNGHGRPMKVRIREYGEDDARRRRPGITYNCTKCDKFRHNDLSCKSLTQDPNALKRKRKPKSEQARAEPKQKNVKKNADM</sequence>
<dbReference type="Proteomes" id="UP001058974">
    <property type="component" value="Chromosome 5"/>
</dbReference>